<comment type="caution">
    <text evidence="2">The sequence shown here is derived from an EMBL/GenBank/DDBJ whole genome shotgun (WGS) entry which is preliminary data.</text>
</comment>
<feature type="domain" description="DUF5753" evidence="1">
    <location>
        <begin position="47"/>
        <end position="213"/>
    </location>
</feature>
<name>A0ABR9L3Z9_9PSEU</name>
<reference evidence="2 3" key="1">
    <citation type="submission" date="2020-10" db="EMBL/GenBank/DDBJ databases">
        <title>Sequencing the genomes of 1000 actinobacteria strains.</title>
        <authorList>
            <person name="Klenk H.-P."/>
        </authorList>
    </citation>
    <scope>NUCLEOTIDE SEQUENCE [LARGE SCALE GENOMIC DNA]</scope>
    <source>
        <strain evidence="2 3">DSM 46661</strain>
    </source>
</reference>
<dbReference type="InterPro" id="IPR043917">
    <property type="entry name" value="DUF5753"/>
</dbReference>
<dbReference type="EMBL" id="JADBEJ010000004">
    <property type="protein sequence ID" value="MBE1575448.1"/>
    <property type="molecule type" value="Genomic_DNA"/>
</dbReference>
<sequence length="221" mass="25039">MTYLAKAGTEPAEFDRLKKLAESPANGYDLQRHPENMPDLLPTFDFLHASAKTMTLYEPRRIPSLLQSEQYAEVTLRHNRNPKDPLVKEAVQARLARQEVLKGARYGFDATFYIDEIALHDPTMRSVLDEQLLQLVITSTVPHCHVHLIPSDSFDEDPQTAFGFFEDYDGNSVVTVHTATAMLVLEDSEDMAPYLRKLNELRETALSKRKSVEIANSAVHL</sequence>
<evidence type="ECO:0000313" key="3">
    <source>
        <dbReference type="Proteomes" id="UP000656548"/>
    </source>
</evidence>
<accession>A0ABR9L3Z9</accession>
<gene>
    <name evidence="2" type="ORF">H4W30_002495</name>
</gene>
<dbReference type="Pfam" id="PF19054">
    <property type="entry name" value="DUF5753"/>
    <property type="match status" value="1"/>
</dbReference>
<protein>
    <recommendedName>
        <fullName evidence="1">DUF5753 domain-containing protein</fullName>
    </recommendedName>
</protein>
<proteinExistence type="predicted"/>
<dbReference type="Proteomes" id="UP000656548">
    <property type="component" value="Unassembled WGS sequence"/>
</dbReference>
<evidence type="ECO:0000313" key="2">
    <source>
        <dbReference type="EMBL" id="MBE1575448.1"/>
    </source>
</evidence>
<keyword evidence="3" id="KW-1185">Reference proteome</keyword>
<organism evidence="2 3">
    <name type="scientific">Amycolatopsis roodepoortensis</name>
    <dbReference type="NCBI Taxonomy" id="700274"/>
    <lineage>
        <taxon>Bacteria</taxon>
        <taxon>Bacillati</taxon>
        <taxon>Actinomycetota</taxon>
        <taxon>Actinomycetes</taxon>
        <taxon>Pseudonocardiales</taxon>
        <taxon>Pseudonocardiaceae</taxon>
        <taxon>Amycolatopsis</taxon>
    </lineage>
</organism>
<evidence type="ECO:0000259" key="1">
    <source>
        <dbReference type="Pfam" id="PF19054"/>
    </source>
</evidence>